<sequence length="91" mass="10230">MRVLLIMCLLIRLSSIRFLNHTFGGATCWACAGLATSDLWQAQVDVVSFWRLLAHLFHNWAGLVTTHQGHDALISMSNSVPRVSIYPLYCL</sequence>
<name>A0A0P9GR57_9BACL</name>
<accession>A0A0P9GR57</accession>
<keyword evidence="3" id="KW-1185">Reference proteome</keyword>
<dbReference type="EMBL" id="LJCO01000051">
    <property type="protein sequence ID" value="KPV43395.1"/>
    <property type="molecule type" value="Genomic_DNA"/>
</dbReference>
<gene>
    <name evidence="2" type="ORF">AN477_12370</name>
</gene>
<evidence type="ECO:0000313" key="2">
    <source>
        <dbReference type="EMBL" id="KPV43395.1"/>
    </source>
</evidence>
<feature type="signal peptide" evidence="1">
    <location>
        <begin position="1"/>
        <end position="19"/>
    </location>
</feature>
<proteinExistence type="predicted"/>
<feature type="chain" id="PRO_5038881372" description="Secreted protein" evidence="1">
    <location>
        <begin position="20"/>
        <end position="91"/>
    </location>
</feature>
<comment type="caution">
    <text evidence="2">The sequence shown here is derived from an EMBL/GenBank/DDBJ whole genome shotgun (WGS) entry which is preliminary data.</text>
</comment>
<reference evidence="2 3" key="1">
    <citation type="submission" date="2015-09" db="EMBL/GenBank/DDBJ databases">
        <title>Draft genome sequence of Alicyclobacillus ferrooxydans DSM 22381.</title>
        <authorList>
            <person name="Hemp J."/>
        </authorList>
    </citation>
    <scope>NUCLEOTIDE SEQUENCE [LARGE SCALE GENOMIC DNA]</scope>
    <source>
        <strain evidence="2 3">TC-34</strain>
    </source>
</reference>
<organism evidence="2 3">
    <name type="scientific">Alicyclobacillus ferrooxydans</name>
    <dbReference type="NCBI Taxonomy" id="471514"/>
    <lineage>
        <taxon>Bacteria</taxon>
        <taxon>Bacillati</taxon>
        <taxon>Bacillota</taxon>
        <taxon>Bacilli</taxon>
        <taxon>Bacillales</taxon>
        <taxon>Alicyclobacillaceae</taxon>
        <taxon>Alicyclobacillus</taxon>
    </lineage>
</organism>
<dbReference type="AlphaFoldDB" id="A0A0P9GR57"/>
<evidence type="ECO:0000313" key="3">
    <source>
        <dbReference type="Proteomes" id="UP000050482"/>
    </source>
</evidence>
<keyword evidence="1" id="KW-0732">Signal</keyword>
<evidence type="ECO:0008006" key="4">
    <source>
        <dbReference type="Google" id="ProtNLM"/>
    </source>
</evidence>
<dbReference type="Proteomes" id="UP000050482">
    <property type="component" value="Unassembled WGS sequence"/>
</dbReference>
<protein>
    <recommendedName>
        <fullName evidence="4">Secreted protein</fullName>
    </recommendedName>
</protein>
<evidence type="ECO:0000256" key="1">
    <source>
        <dbReference type="SAM" id="SignalP"/>
    </source>
</evidence>